<dbReference type="GO" id="GO:0006813">
    <property type="term" value="P:potassium ion transport"/>
    <property type="evidence" value="ECO:0007669"/>
    <property type="project" value="UniProtKB-KW"/>
</dbReference>
<dbReference type="PANTHER" id="PTHR32468:SF0">
    <property type="entry name" value="K(+)_H(+) ANTIPORTER 1"/>
    <property type="match status" value="1"/>
</dbReference>
<feature type="region of interest" description="Disordered" evidence="5">
    <location>
        <begin position="90"/>
        <end position="125"/>
    </location>
</feature>
<keyword evidence="4" id="KW-0406">Ion transport</keyword>
<evidence type="ECO:0000256" key="5">
    <source>
        <dbReference type="SAM" id="MobiDB-lite"/>
    </source>
</evidence>
<sequence>MLGRWQRRRHGERWTGWRTMTQRILKEAPCSVGVLVDRGFGSEEQTTDEVFRVCVVFFGGPDDREALELAGRMAEHPRVRVTVVRFITPEKDGEEKKPGVTLRPSQRKSSERSYTFSTADVDREREKELDEAAIAEFQQKTEGAASYEERSVTAGNVVEAVLAIGRSSNYELMVVGKGQFPSAMVAELAGRPAEHPELGPIGDALASGRHGIGSSVLVIQQHNSVHSEETPMSVVFEGDAATAADPPRPCLSRRISSSHIRLTNLVSLI</sequence>
<dbReference type="GO" id="GO:0006885">
    <property type="term" value="P:regulation of pH"/>
    <property type="evidence" value="ECO:0007669"/>
    <property type="project" value="TreeGrafter"/>
</dbReference>
<evidence type="ECO:0000259" key="6">
    <source>
        <dbReference type="Pfam" id="PF23259"/>
    </source>
</evidence>
<proteinExistence type="predicted"/>
<evidence type="ECO:0000313" key="7">
    <source>
        <dbReference type="EMBL" id="CAD1828714.1"/>
    </source>
</evidence>
<keyword evidence="2" id="KW-0633">Potassium transport</keyword>
<gene>
    <name evidence="7" type="ORF">CB5_LOCUS11925</name>
</gene>
<evidence type="ECO:0000256" key="3">
    <source>
        <dbReference type="ARBA" id="ARBA00022958"/>
    </source>
</evidence>
<protein>
    <recommendedName>
        <fullName evidence="6">Cation/H(+) antiporter C-terminal domain-containing protein</fullName>
    </recommendedName>
</protein>
<evidence type="ECO:0000256" key="1">
    <source>
        <dbReference type="ARBA" id="ARBA00022448"/>
    </source>
</evidence>
<dbReference type="EMBL" id="LR862147">
    <property type="protein sequence ID" value="CAD1828714.1"/>
    <property type="molecule type" value="Genomic_DNA"/>
</dbReference>
<dbReference type="GO" id="GO:0012505">
    <property type="term" value="C:endomembrane system"/>
    <property type="evidence" value="ECO:0007669"/>
    <property type="project" value="TreeGrafter"/>
</dbReference>
<keyword evidence="1" id="KW-0813">Transport</keyword>
<feature type="domain" description="Cation/H(+) antiporter C-terminal" evidence="6">
    <location>
        <begin position="52"/>
        <end position="91"/>
    </location>
</feature>
<reference evidence="7" key="1">
    <citation type="submission" date="2020-07" db="EMBL/GenBank/DDBJ databases">
        <authorList>
            <person name="Lin J."/>
        </authorList>
    </citation>
    <scope>NUCLEOTIDE SEQUENCE</scope>
</reference>
<dbReference type="GO" id="GO:0098662">
    <property type="term" value="P:inorganic cation transmembrane transport"/>
    <property type="evidence" value="ECO:0007669"/>
    <property type="project" value="TreeGrafter"/>
</dbReference>
<dbReference type="InterPro" id="IPR057290">
    <property type="entry name" value="CHX17_C"/>
</dbReference>
<feature type="domain" description="Cation/H(+) antiporter C-terminal" evidence="6">
    <location>
        <begin position="109"/>
        <end position="222"/>
    </location>
</feature>
<evidence type="ECO:0000256" key="4">
    <source>
        <dbReference type="ARBA" id="ARBA00023065"/>
    </source>
</evidence>
<dbReference type="AlphaFoldDB" id="A0A6V7PDB3"/>
<name>A0A6V7PDB3_ANACO</name>
<dbReference type="Pfam" id="PF23259">
    <property type="entry name" value="CHX17_C"/>
    <property type="match status" value="2"/>
</dbReference>
<dbReference type="PANTHER" id="PTHR32468">
    <property type="entry name" value="CATION/H + ANTIPORTER"/>
    <property type="match status" value="1"/>
</dbReference>
<organism evidence="7">
    <name type="scientific">Ananas comosus var. bracteatus</name>
    <name type="common">red pineapple</name>
    <dbReference type="NCBI Taxonomy" id="296719"/>
    <lineage>
        <taxon>Eukaryota</taxon>
        <taxon>Viridiplantae</taxon>
        <taxon>Streptophyta</taxon>
        <taxon>Embryophyta</taxon>
        <taxon>Tracheophyta</taxon>
        <taxon>Spermatophyta</taxon>
        <taxon>Magnoliopsida</taxon>
        <taxon>Liliopsida</taxon>
        <taxon>Poales</taxon>
        <taxon>Bromeliaceae</taxon>
        <taxon>Bromelioideae</taxon>
        <taxon>Ananas</taxon>
    </lineage>
</organism>
<accession>A0A6V7PDB3</accession>
<dbReference type="Gene3D" id="3.40.50.12370">
    <property type="match status" value="1"/>
</dbReference>
<keyword evidence="3" id="KW-0630">Potassium</keyword>
<evidence type="ECO:0000256" key="2">
    <source>
        <dbReference type="ARBA" id="ARBA00022538"/>
    </source>
</evidence>
<dbReference type="InterPro" id="IPR050794">
    <property type="entry name" value="CPA2_transporter"/>
</dbReference>